<name>A0A7X8XVE0_9BACT</name>
<evidence type="ECO:0000313" key="8">
    <source>
        <dbReference type="Proteomes" id="UP000585050"/>
    </source>
</evidence>
<comment type="subcellular location">
    <subcellularLocation>
        <location evidence="1">Membrane</location>
        <topology evidence="1">Multi-pass membrane protein</topology>
    </subcellularLocation>
</comment>
<feature type="transmembrane region" description="Helical" evidence="6">
    <location>
        <begin position="125"/>
        <end position="147"/>
    </location>
</feature>
<proteinExistence type="predicted"/>
<feature type="transmembrane region" description="Helical" evidence="6">
    <location>
        <begin position="12"/>
        <end position="38"/>
    </location>
</feature>
<dbReference type="SUPFAM" id="SSF103473">
    <property type="entry name" value="MFS general substrate transporter"/>
    <property type="match status" value="1"/>
</dbReference>
<dbReference type="RefSeq" id="WP_168881944.1">
    <property type="nucleotide sequence ID" value="NZ_JABAIL010000002.1"/>
</dbReference>
<keyword evidence="5 6" id="KW-0472">Membrane</keyword>
<keyword evidence="8" id="KW-1185">Reference proteome</keyword>
<feature type="transmembrane region" description="Helical" evidence="6">
    <location>
        <begin position="369"/>
        <end position="389"/>
    </location>
</feature>
<evidence type="ECO:0000313" key="7">
    <source>
        <dbReference type="EMBL" id="NLR91248.1"/>
    </source>
</evidence>
<dbReference type="PANTHER" id="PTHR19432:SF35">
    <property type="entry name" value="SOLUTE CARRIER FAMILY 45 MEMBER 3 ISOFORM X1"/>
    <property type="match status" value="1"/>
</dbReference>
<dbReference type="GO" id="GO:0016020">
    <property type="term" value="C:membrane"/>
    <property type="evidence" value="ECO:0007669"/>
    <property type="project" value="UniProtKB-SubCell"/>
</dbReference>
<organism evidence="7 8">
    <name type="scientific">Flammeovirga agarivorans</name>
    <dbReference type="NCBI Taxonomy" id="2726742"/>
    <lineage>
        <taxon>Bacteria</taxon>
        <taxon>Pseudomonadati</taxon>
        <taxon>Bacteroidota</taxon>
        <taxon>Cytophagia</taxon>
        <taxon>Cytophagales</taxon>
        <taxon>Flammeovirgaceae</taxon>
        <taxon>Flammeovirga</taxon>
    </lineage>
</organism>
<evidence type="ECO:0000256" key="5">
    <source>
        <dbReference type="ARBA" id="ARBA00023136"/>
    </source>
</evidence>
<keyword evidence="4 6" id="KW-1133">Transmembrane helix</keyword>
<comment type="caution">
    <text evidence="7">The sequence shown here is derived from an EMBL/GenBank/DDBJ whole genome shotgun (WGS) entry which is preliminary data.</text>
</comment>
<evidence type="ECO:0000256" key="3">
    <source>
        <dbReference type="ARBA" id="ARBA00022692"/>
    </source>
</evidence>
<dbReference type="GO" id="GO:0008506">
    <property type="term" value="F:sucrose:proton symporter activity"/>
    <property type="evidence" value="ECO:0007669"/>
    <property type="project" value="TreeGrafter"/>
</dbReference>
<dbReference type="InterPro" id="IPR011701">
    <property type="entry name" value="MFS"/>
</dbReference>
<dbReference type="Proteomes" id="UP000585050">
    <property type="component" value="Unassembled WGS sequence"/>
</dbReference>
<keyword evidence="2" id="KW-0813">Transport</keyword>
<dbReference type="InterPro" id="IPR036259">
    <property type="entry name" value="MFS_trans_sf"/>
</dbReference>
<feature type="transmembrane region" description="Helical" evidence="6">
    <location>
        <begin position="83"/>
        <end position="105"/>
    </location>
</feature>
<accession>A0A7X8XVE0</accession>
<dbReference type="Gene3D" id="1.20.1250.20">
    <property type="entry name" value="MFS general substrate transporter like domains"/>
    <property type="match status" value="1"/>
</dbReference>
<feature type="transmembrane region" description="Helical" evidence="6">
    <location>
        <begin position="167"/>
        <end position="187"/>
    </location>
</feature>
<evidence type="ECO:0000256" key="6">
    <source>
        <dbReference type="SAM" id="Phobius"/>
    </source>
</evidence>
<protein>
    <submittedName>
        <fullName evidence="7">SLC45 family MFS transporter</fullName>
    </submittedName>
</protein>
<feature type="transmembrane region" description="Helical" evidence="6">
    <location>
        <begin position="310"/>
        <end position="328"/>
    </location>
</feature>
<feature type="transmembrane region" description="Helical" evidence="6">
    <location>
        <begin position="334"/>
        <end position="357"/>
    </location>
</feature>
<dbReference type="AlphaFoldDB" id="A0A7X8XVE0"/>
<feature type="transmembrane region" description="Helical" evidence="6">
    <location>
        <begin position="278"/>
        <end position="298"/>
    </location>
</feature>
<evidence type="ECO:0000256" key="4">
    <source>
        <dbReference type="ARBA" id="ARBA00022989"/>
    </source>
</evidence>
<evidence type="ECO:0000256" key="2">
    <source>
        <dbReference type="ARBA" id="ARBA00022448"/>
    </source>
</evidence>
<feature type="transmembrane region" description="Helical" evidence="6">
    <location>
        <begin position="241"/>
        <end position="263"/>
    </location>
</feature>
<evidence type="ECO:0000256" key="1">
    <source>
        <dbReference type="ARBA" id="ARBA00004141"/>
    </source>
</evidence>
<dbReference type="EMBL" id="JABAIL010000002">
    <property type="protein sequence ID" value="NLR91248.1"/>
    <property type="molecule type" value="Genomic_DNA"/>
</dbReference>
<reference evidence="7 8" key="1">
    <citation type="submission" date="2020-04" db="EMBL/GenBank/DDBJ databases">
        <title>Flammeovirga sp. SR4, a novel species isolated from seawater.</title>
        <authorList>
            <person name="Wang X."/>
        </authorList>
    </citation>
    <scope>NUCLEOTIDE SEQUENCE [LARGE SCALE GENOMIC DNA]</scope>
    <source>
        <strain evidence="7 8">SR4</strain>
    </source>
</reference>
<feature type="transmembrane region" description="Helical" evidence="6">
    <location>
        <begin position="193"/>
        <end position="212"/>
    </location>
</feature>
<keyword evidence="3 6" id="KW-0812">Transmembrane</keyword>
<dbReference type="Pfam" id="PF07690">
    <property type="entry name" value="MFS_1"/>
    <property type="match status" value="1"/>
</dbReference>
<gene>
    <name evidence="7" type="ORF">HGP29_08525</name>
</gene>
<feature type="transmembrane region" description="Helical" evidence="6">
    <location>
        <begin position="50"/>
        <end position="71"/>
    </location>
</feature>
<dbReference type="PANTHER" id="PTHR19432">
    <property type="entry name" value="SUGAR TRANSPORTER"/>
    <property type="match status" value="1"/>
</dbReference>
<sequence>MLEIQKKLKSSFFVILSLPSTAMGFALSIQIAALSWILNTKYGFDIHEVGIVWAAGPIAGIIGQPLAGLASDKVWFLGGRRRPFILIGGVLTALMLLALPNIHVISDALGFQPTKAASELGEGQVPASIYVAIAVALILDLSINISFNPTRSIIADVTTDDTVTKGYTWMQTISGTFGVLAYFIGSVLGNIELIYVGVILVFVFSVIPVFFIEEPEVLSQGEENNEEGGRKETDIAGFVKVLLAHAPTWVGIQTMFVFMFAYVQQEYPDFSSKEVGSVINWSFLIFNAVAAVLPAFILEPITHKIGRVKTHAICIAIMAVGYAGMIFLGSTSEYMIYGMMVILGIGWAATVSLPFAIMSEKVAKAKMGFFMGIFNLSVVLPQLAVSAFIGGILAEAEDKTLMFYIASISLAISAVLWFFVKDNGPVGNSNSAPSGGGHH</sequence>
<feature type="transmembrane region" description="Helical" evidence="6">
    <location>
        <begin position="401"/>
        <end position="420"/>
    </location>
</feature>